<protein>
    <submittedName>
        <fullName evidence="1">Uncharacterized protein</fullName>
    </submittedName>
</protein>
<comment type="caution">
    <text evidence="1">The sequence shown here is derived from an EMBL/GenBank/DDBJ whole genome shotgun (WGS) entry which is preliminary data.</text>
</comment>
<name>A0A2P5F6P5_TREOI</name>
<dbReference type="Proteomes" id="UP000237000">
    <property type="component" value="Unassembled WGS sequence"/>
</dbReference>
<gene>
    <name evidence="1" type="ORF">TorRG33x02_107350</name>
</gene>
<reference evidence="2" key="1">
    <citation type="submission" date="2016-06" db="EMBL/GenBank/DDBJ databases">
        <title>Parallel loss of symbiosis genes in relatives of nitrogen-fixing non-legume Parasponia.</title>
        <authorList>
            <person name="Van Velzen R."/>
            <person name="Holmer R."/>
            <person name="Bu F."/>
            <person name="Rutten L."/>
            <person name="Van Zeijl A."/>
            <person name="Liu W."/>
            <person name="Santuari L."/>
            <person name="Cao Q."/>
            <person name="Sharma T."/>
            <person name="Shen D."/>
            <person name="Roswanjaya Y."/>
            <person name="Wardhani T."/>
            <person name="Kalhor M.S."/>
            <person name="Jansen J."/>
            <person name="Van den Hoogen J."/>
            <person name="Gungor B."/>
            <person name="Hartog M."/>
            <person name="Hontelez J."/>
            <person name="Verver J."/>
            <person name="Yang W.-C."/>
            <person name="Schijlen E."/>
            <person name="Repin R."/>
            <person name="Schilthuizen M."/>
            <person name="Schranz E."/>
            <person name="Heidstra R."/>
            <person name="Miyata K."/>
            <person name="Fedorova E."/>
            <person name="Kohlen W."/>
            <person name="Bisseling T."/>
            <person name="Smit S."/>
            <person name="Geurts R."/>
        </authorList>
    </citation>
    <scope>NUCLEOTIDE SEQUENCE [LARGE SCALE GENOMIC DNA]</scope>
    <source>
        <strain evidence="2">cv. RG33-2</strain>
    </source>
</reference>
<dbReference type="OrthoDB" id="10405014at2759"/>
<keyword evidence="2" id="KW-1185">Reference proteome</keyword>
<organism evidence="1 2">
    <name type="scientific">Trema orientale</name>
    <name type="common">Charcoal tree</name>
    <name type="synonym">Celtis orientalis</name>
    <dbReference type="NCBI Taxonomy" id="63057"/>
    <lineage>
        <taxon>Eukaryota</taxon>
        <taxon>Viridiplantae</taxon>
        <taxon>Streptophyta</taxon>
        <taxon>Embryophyta</taxon>
        <taxon>Tracheophyta</taxon>
        <taxon>Spermatophyta</taxon>
        <taxon>Magnoliopsida</taxon>
        <taxon>eudicotyledons</taxon>
        <taxon>Gunneridae</taxon>
        <taxon>Pentapetalae</taxon>
        <taxon>rosids</taxon>
        <taxon>fabids</taxon>
        <taxon>Rosales</taxon>
        <taxon>Cannabaceae</taxon>
        <taxon>Trema</taxon>
    </lineage>
</organism>
<dbReference type="EMBL" id="JXTC01000058">
    <property type="protein sequence ID" value="PON93457.1"/>
    <property type="molecule type" value="Genomic_DNA"/>
</dbReference>
<proteinExistence type="predicted"/>
<evidence type="ECO:0000313" key="2">
    <source>
        <dbReference type="Proteomes" id="UP000237000"/>
    </source>
</evidence>
<dbReference type="InParanoid" id="A0A2P5F6P5"/>
<dbReference type="AlphaFoldDB" id="A0A2P5F6P5"/>
<evidence type="ECO:0000313" key="1">
    <source>
        <dbReference type="EMBL" id="PON93457.1"/>
    </source>
</evidence>
<accession>A0A2P5F6P5</accession>
<sequence>MRRRSKGSINVEDNVDLYRKKSASSAYNVRRKQGNYFSSINFSDNEANTAKIEDRVTDVDDDSSS</sequence>